<dbReference type="PANTHER" id="PTHR12835:SF5">
    <property type="entry name" value="BIOTIN--PROTEIN LIGASE"/>
    <property type="match status" value="1"/>
</dbReference>
<dbReference type="GO" id="GO:0005737">
    <property type="term" value="C:cytoplasm"/>
    <property type="evidence" value="ECO:0007669"/>
    <property type="project" value="TreeGrafter"/>
</dbReference>
<gene>
    <name evidence="3" type="ORF">BJY28_000121</name>
</gene>
<protein>
    <submittedName>
        <fullName evidence="3">BirA family biotin operon repressor/biotin-[acetyl-CoA-carboxylase] ligase</fullName>
        <ecNumber evidence="3">6.3.4.15</ecNumber>
    </submittedName>
</protein>
<dbReference type="AlphaFoldDB" id="A0A852WXC0"/>
<dbReference type="Gene3D" id="2.30.30.100">
    <property type="match status" value="1"/>
</dbReference>
<dbReference type="InterPro" id="IPR004143">
    <property type="entry name" value="BPL_LPL_catalytic"/>
</dbReference>
<dbReference type="RefSeq" id="WP_179461290.1">
    <property type="nucleotide sequence ID" value="NZ_JACBZX010000001.1"/>
</dbReference>
<sequence>MRTSVDVRRLTQALPGQDGWQPPVVLAEVGSTNVEARRLGVPWQPVLAEQQTAGRGRLGRRWGEVPRAGVAVSVLVPRVQPDGWLPLVTGLAVREAVAAAGVQADLKWPNDVLLPADEDRKTCGILCELVPGTDLVVVGAGVNVDHDRDELPVPGATSVRLAGGTVDRTGLAARLLIGLRRRHAAVRAGGTQAAAVREEYRSACVTIGREVDVHLPDGSVQRHHVDGVADDGGLRLRGRFDSLSAGDVHHIRPPGTDAASG</sequence>
<dbReference type="InterPro" id="IPR004408">
    <property type="entry name" value="Biotin_CoA_COase_ligase"/>
</dbReference>
<reference evidence="3 4" key="1">
    <citation type="submission" date="2020-07" db="EMBL/GenBank/DDBJ databases">
        <title>Sequencing the genomes of 1000 actinobacteria strains.</title>
        <authorList>
            <person name="Klenk H.-P."/>
        </authorList>
    </citation>
    <scope>NUCLEOTIDE SEQUENCE [LARGE SCALE GENOMIC DNA]</scope>
    <source>
        <strain evidence="3 4">DSM 24723</strain>
    </source>
</reference>
<keyword evidence="1 3" id="KW-0436">Ligase</keyword>
<feature type="domain" description="BPL/LPL catalytic" evidence="2">
    <location>
        <begin position="19"/>
        <end position="187"/>
    </location>
</feature>
<dbReference type="InterPro" id="IPR045864">
    <property type="entry name" value="aa-tRNA-synth_II/BPL/LPL"/>
</dbReference>
<dbReference type="EMBL" id="JACBZX010000001">
    <property type="protein sequence ID" value="NYG35652.1"/>
    <property type="molecule type" value="Genomic_DNA"/>
</dbReference>
<dbReference type="PROSITE" id="PS51733">
    <property type="entry name" value="BPL_LPL_CATALYTIC"/>
    <property type="match status" value="1"/>
</dbReference>
<dbReference type="SUPFAM" id="SSF55681">
    <property type="entry name" value="Class II aaRS and biotin synthetases"/>
    <property type="match status" value="1"/>
</dbReference>
<dbReference type="Gene3D" id="3.30.930.10">
    <property type="entry name" value="Bira Bifunctional Protein, Domain 2"/>
    <property type="match status" value="1"/>
</dbReference>
<comment type="caution">
    <text evidence="3">The sequence shown here is derived from an EMBL/GenBank/DDBJ whole genome shotgun (WGS) entry which is preliminary data.</text>
</comment>
<name>A0A852WXC0_9MICO</name>
<keyword evidence="4" id="KW-1185">Reference proteome</keyword>
<proteinExistence type="predicted"/>
<dbReference type="GO" id="GO:0004077">
    <property type="term" value="F:biotin--[biotin carboxyl-carrier protein] ligase activity"/>
    <property type="evidence" value="ECO:0007669"/>
    <property type="project" value="UniProtKB-EC"/>
</dbReference>
<dbReference type="Proteomes" id="UP000592181">
    <property type="component" value="Unassembled WGS sequence"/>
</dbReference>
<dbReference type="NCBIfam" id="TIGR00121">
    <property type="entry name" value="birA_ligase"/>
    <property type="match status" value="1"/>
</dbReference>
<dbReference type="PANTHER" id="PTHR12835">
    <property type="entry name" value="BIOTIN PROTEIN LIGASE"/>
    <property type="match status" value="1"/>
</dbReference>
<evidence type="ECO:0000313" key="3">
    <source>
        <dbReference type="EMBL" id="NYG35652.1"/>
    </source>
</evidence>
<accession>A0A852WXC0</accession>
<dbReference type="Pfam" id="PF03099">
    <property type="entry name" value="BPL_LplA_LipB"/>
    <property type="match status" value="1"/>
</dbReference>
<dbReference type="EC" id="6.3.4.15" evidence="3"/>
<evidence type="ECO:0000256" key="1">
    <source>
        <dbReference type="ARBA" id="ARBA00022598"/>
    </source>
</evidence>
<evidence type="ECO:0000259" key="2">
    <source>
        <dbReference type="PROSITE" id="PS51733"/>
    </source>
</evidence>
<organism evidence="3 4">
    <name type="scientific">Janibacter alkaliphilus</name>
    <dbReference type="NCBI Taxonomy" id="1069963"/>
    <lineage>
        <taxon>Bacteria</taxon>
        <taxon>Bacillati</taxon>
        <taxon>Actinomycetota</taxon>
        <taxon>Actinomycetes</taxon>
        <taxon>Micrococcales</taxon>
        <taxon>Intrasporangiaceae</taxon>
        <taxon>Janibacter</taxon>
    </lineage>
</organism>
<evidence type="ECO:0000313" key="4">
    <source>
        <dbReference type="Proteomes" id="UP000592181"/>
    </source>
</evidence>